<keyword evidence="6" id="KW-1185">Reference proteome</keyword>
<protein>
    <submittedName>
        <fullName evidence="5">Arginase</fullName>
    </submittedName>
</protein>
<dbReference type="PIRSF" id="PIRSF036979">
    <property type="entry name" value="Arginase"/>
    <property type="match status" value="1"/>
</dbReference>
<dbReference type="InterPro" id="IPR023696">
    <property type="entry name" value="Ureohydrolase_dom_sf"/>
</dbReference>
<dbReference type="PRINTS" id="PR00116">
    <property type="entry name" value="ARGINASE"/>
</dbReference>
<evidence type="ECO:0000313" key="5">
    <source>
        <dbReference type="EMBL" id="NIA71230.1"/>
    </source>
</evidence>
<comment type="caution">
    <text evidence="5">The sequence shown here is derived from an EMBL/GenBank/DDBJ whole genome shotgun (WGS) entry which is preliminary data.</text>
</comment>
<evidence type="ECO:0000256" key="3">
    <source>
        <dbReference type="ARBA" id="ARBA00023211"/>
    </source>
</evidence>
<dbReference type="GO" id="GO:0005737">
    <property type="term" value="C:cytoplasm"/>
    <property type="evidence" value="ECO:0007669"/>
    <property type="project" value="TreeGrafter"/>
</dbReference>
<name>A0A967F1H9_9PROT</name>
<dbReference type="EMBL" id="JAAQPH010000020">
    <property type="protein sequence ID" value="NIA71230.1"/>
    <property type="molecule type" value="Genomic_DNA"/>
</dbReference>
<reference evidence="5" key="1">
    <citation type="submission" date="2020-03" db="EMBL/GenBank/DDBJ databases">
        <title>Genome of Pelagibius litoralis DSM 21314T.</title>
        <authorList>
            <person name="Wang G."/>
        </authorList>
    </citation>
    <scope>NUCLEOTIDE SEQUENCE</scope>
    <source>
        <strain evidence="5">DSM 21314</strain>
    </source>
</reference>
<keyword evidence="3" id="KW-0464">Manganese</keyword>
<accession>A0A967F1H9</accession>
<comment type="similarity">
    <text evidence="4">Belongs to the arginase family.</text>
</comment>
<dbReference type="Proteomes" id="UP000761264">
    <property type="component" value="Unassembled WGS sequence"/>
</dbReference>
<evidence type="ECO:0000256" key="1">
    <source>
        <dbReference type="ARBA" id="ARBA00022723"/>
    </source>
</evidence>
<dbReference type="PANTHER" id="PTHR43782:SF3">
    <property type="entry name" value="ARGINASE"/>
    <property type="match status" value="1"/>
</dbReference>
<dbReference type="PROSITE" id="PS51409">
    <property type="entry name" value="ARGINASE_2"/>
    <property type="match status" value="1"/>
</dbReference>
<dbReference type="InterPro" id="IPR006035">
    <property type="entry name" value="Ureohydrolase"/>
</dbReference>
<dbReference type="Pfam" id="PF00491">
    <property type="entry name" value="Arginase"/>
    <property type="match status" value="1"/>
</dbReference>
<proteinExistence type="inferred from homology"/>
<dbReference type="Gene3D" id="3.40.800.10">
    <property type="entry name" value="Ureohydrolase domain"/>
    <property type="match status" value="1"/>
</dbReference>
<dbReference type="GO" id="GO:0030145">
    <property type="term" value="F:manganese ion binding"/>
    <property type="evidence" value="ECO:0007669"/>
    <property type="project" value="TreeGrafter"/>
</dbReference>
<evidence type="ECO:0000256" key="2">
    <source>
        <dbReference type="ARBA" id="ARBA00022801"/>
    </source>
</evidence>
<evidence type="ECO:0000313" key="6">
    <source>
        <dbReference type="Proteomes" id="UP000761264"/>
    </source>
</evidence>
<dbReference type="RefSeq" id="WP_167228654.1">
    <property type="nucleotide sequence ID" value="NZ_JAAQPH010000020.1"/>
</dbReference>
<keyword evidence="1" id="KW-0479">Metal-binding</keyword>
<dbReference type="SUPFAM" id="SSF52768">
    <property type="entry name" value="Arginase/deacetylase"/>
    <property type="match status" value="1"/>
</dbReference>
<dbReference type="PANTHER" id="PTHR43782">
    <property type="entry name" value="ARGINASE"/>
    <property type="match status" value="1"/>
</dbReference>
<dbReference type="AlphaFoldDB" id="A0A967F1H9"/>
<sequence length="312" mass="33387">MKKPIEIIGIPTSAASYAPGQEKAPAALRAAGLAEVLRSAGCDVVDRNDDPPVWRWRPDPTDLRAQNLAPTIEYVGYTRERIARVLAEGNLALVLGGNCTIELGVVAAHLDAGQRIGLVYLDAHADMNVPEAVPDGALDWMGVAHMLDIEGARRELADIGPRRPLLQPGDLALFGFEPERATQFERRQIQELGLDVVTWNAIARDPEGETAKLLDRWSAKFDQLLVHFDVDVLDFFDAPLSEDTTGRGTGLTLDQTARTLAVLAADPRLSALTIAEVNPTHGVEDGSTIRALVAMLGEALGTVGPGAGQAGK</sequence>
<keyword evidence="2" id="KW-0378">Hydrolase</keyword>
<gene>
    <name evidence="5" type="ORF">HBA54_21760</name>
</gene>
<evidence type="ECO:0000256" key="4">
    <source>
        <dbReference type="PROSITE-ProRule" id="PRU00742"/>
    </source>
</evidence>
<organism evidence="5 6">
    <name type="scientific">Pelagibius litoralis</name>
    <dbReference type="NCBI Taxonomy" id="374515"/>
    <lineage>
        <taxon>Bacteria</taxon>
        <taxon>Pseudomonadati</taxon>
        <taxon>Pseudomonadota</taxon>
        <taxon>Alphaproteobacteria</taxon>
        <taxon>Rhodospirillales</taxon>
        <taxon>Rhodovibrionaceae</taxon>
        <taxon>Pelagibius</taxon>
    </lineage>
</organism>
<dbReference type="GO" id="GO:0004053">
    <property type="term" value="F:arginase activity"/>
    <property type="evidence" value="ECO:0007669"/>
    <property type="project" value="TreeGrafter"/>
</dbReference>